<evidence type="ECO:0008006" key="4">
    <source>
        <dbReference type="Google" id="ProtNLM"/>
    </source>
</evidence>
<dbReference type="SUPFAM" id="SSF51126">
    <property type="entry name" value="Pectin lyase-like"/>
    <property type="match status" value="1"/>
</dbReference>
<accession>A0A7Y9NNZ5</accession>
<reference evidence="2 3" key="1">
    <citation type="submission" date="2020-07" db="EMBL/GenBank/DDBJ databases">
        <title>Genomic Encyclopedia of Type Strains, Phase IV (KMG-V): Genome sequencing to study the core and pangenomes of soil and plant-associated prokaryotes.</title>
        <authorList>
            <person name="Whitman W."/>
        </authorList>
    </citation>
    <scope>NUCLEOTIDE SEQUENCE [LARGE SCALE GENOMIC DNA]</scope>
    <source>
        <strain evidence="2 3">M8UP30</strain>
    </source>
</reference>
<dbReference type="CDD" id="cd23669">
    <property type="entry name" value="GH55_SacteLam55A-like"/>
    <property type="match status" value="1"/>
</dbReference>
<protein>
    <recommendedName>
        <fullName evidence="4">Adenylyl cyclase</fullName>
    </recommendedName>
</protein>
<dbReference type="AlphaFoldDB" id="A0A7Y9NNZ5"/>
<dbReference type="Proteomes" id="UP000534186">
    <property type="component" value="Unassembled WGS sequence"/>
</dbReference>
<keyword evidence="1" id="KW-0732">Signal</keyword>
<name>A0A7Y9NNZ5_9BACT</name>
<dbReference type="InterPro" id="IPR059186">
    <property type="entry name" value="SACTE_4363"/>
</dbReference>
<evidence type="ECO:0000313" key="2">
    <source>
        <dbReference type="EMBL" id="NYF52894.1"/>
    </source>
</evidence>
<dbReference type="Gene3D" id="2.160.20.10">
    <property type="entry name" value="Single-stranded right-handed beta-helix, Pectin lyase-like"/>
    <property type="match status" value="1"/>
</dbReference>
<dbReference type="InterPro" id="IPR012334">
    <property type="entry name" value="Pectin_lyas_fold"/>
</dbReference>
<evidence type="ECO:0000313" key="3">
    <source>
        <dbReference type="Proteomes" id="UP000534186"/>
    </source>
</evidence>
<dbReference type="EMBL" id="JACCCV010000002">
    <property type="protein sequence ID" value="NYF52894.1"/>
    <property type="molecule type" value="Genomic_DNA"/>
</dbReference>
<feature type="chain" id="PRO_5031057269" description="Adenylyl cyclase" evidence="1">
    <location>
        <begin position="36"/>
        <end position="617"/>
    </location>
</feature>
<proteinExistence type="predicted"/>
<evidence type="ECO:0000256" key="1">
    <source>
        <dbReference type="SAM" id="SignalP"/>
    </source>
</evidence>
<organism evidence="2 3">
    <name type="scientific">Tunturiibacter lichenicola</name>
    <dbReference type="NCBI Taxonomy" id="2051959"/>
    <lineage>
        <taxon>Bacteria</taxon>
        <taxon>Pseudomonadati</taxon>
        <taxon>Acidobacteriota</taxon>
        <taxon>Terriglobia</taxon>
        <taxon>Terriglobales</taxon>
        <taxon>Acidobacteriaceae</taxon>
        <taxon>Tunturiibacter</taxon>
    </lineage>
</organism>
<gene>
    <name evidence="2" type="ORF">HDF12_003293</name>
</gene>
<comment type="caution">
    <text evidence="2">The sequence shown here is derived from an EMBL/GenBank/DDBJ whole genome shotgun (WGS) entry which is preliminary data.</text>
</comment>
<sequence length="617" mass="65310">MKNTTSESSTAKLAFARLVGTLLLTVGALSGSAVAQNATEVASDFGPNVYIFDPSMSTSQIQATVDSIANQQVSNQFGTQRYALLFKPGVYGSAATPLDFQVGYYTEVAGLGASPADVTINGHVDVYNQCFAANNCIALDNFWRSMSNLTINVMGLSGCQSSADFWAVSQAAPMRRVNITGANLSLQDYCSAGPQFASGGFIADSQTGFVINGSQQQFYVRNSSIGGWSNAVWDQVFTGVVGAPAQSYPNPAYTTLPSTPISREKPFLYTDSNGNYKVFVPALQKNSSGVSWSGANTPGQSRSINNFFVATPSTNVEVINLALLLGKSLILTPGVYQLKDSIRVLYPNTIVLGLGFATLVPQTGRPAITVTDVDGVRIAGLIVDAGPINSDALVQLGSSRLRGLDNWFGFNRFRDHSSNPSSLSDVFFRIGGATAGSATTSLEINSNDVLLDDIWAWRADHGTGVGWIVNTADHGLVVNGDNVTALGLAVEHYQKEQVLWNGNGGETIFYQSELPYDPPSQSAWTDGSANGYPSYVVSNSANTHQAYGLGIYSFFNQGINIIEDNAMTVPDTSGIAIHDVGTVFLNGSGQITHVINGQGTTANSSNGGSLNPVVLYP</sequence>
<feature type="signal peptide" evidence="1">
    <location>
        <begin position="1"/>
        <end position="35"/>
    </location>
</feature>
<dbReference type="InterPro" id="IPR011050">
    <property type="entry name" value="Pectin_lyase_fold/virulence"/>
</dbReference>